<keyword evidence="4" id="KW-1185">Reference proteome</keyword>
<name>A0ABR1XDH7_9PEZI</name>
<keyword evidence="2" id="KW-0732">Signal</keyword>
<protein>
    <submittedName>
        <fullName evidence="3">Uncharacterized protein</fullName>
    </submittedName>
</protein>
<evidence type="ECO:0000313" key="3">
    <source>
        <dbReference type="EMBL" id="KAK8094653.1"/>
    </source>
</evidence>
<comment type="caution">
    <text evidence="3">The sequence shown here is derived from an EMBL/GenBank/DDBJ whole genome shotgun (WGS) entry which is preliminary data.</text>
</comment>
<dbReference type="GeneID" id="92038713"/>
<evidence type="ECO:0000256" key="1">
    <source>
        <dbReference type="SAM" id="MobiDB-lite"/>
    </source>
</evidence>
<dbReference type="RefSeq" id="XP_066675426.1">
    <property type="nucleotide sequence ID" value="XM_066805653.1"/>
</dbReference>
<gene>
    <name evidence="3" type="ORF">PG997_001338</name>
</gene>
<dbReference type="EMBL" id="JAQQWN010000002">
    <property type="protein sequence ID" value="KAK8094653.1"/>
    <property type="molecule type" value="Genomic_DNA"/>
</dbReference>
<feature type="compositionally biased region" description="Low complexity" evidence="1">
    <location>
        <begin position="162"/>
        <end position="184"/>
    </location>
</feature>
<evidence type="ECO:0000313" key="4">
    <source>
        <dbReference type="Proteomes" id="UP001433268"/>
    </source>
</evidence>
<dbReference type="Proteomes" id="UP001433268">
    <property type="component" value="Unassembled WGS sequence"/>
</dbReference>
<reference evidence="3 4" key="1">
    <citation type="submission" date="2023-01" db="EMBL/GenBank/DDBJ databases">
        <title>Analysis of 21 Apiospora genomes using comparative genomics revels a genus with tremendous synthesis potential of carbohydrate active enzymes and secondary metabolites.</title>
        <authorList>
            <person name="Sorensen T."/>
        </authorList>
    </citation>
    <scope>NUCLEOTIDE SEQUENCE [LARGE SCALE GENOMIC DNA]</scope>
    <source>
        <strain evidence="3 4">CBS 114990</strain>
    </source>
</reference>
<accession>A0ABR1XDH7</accession>
<feature type="compositionally biased region" description="Basic and acidic residues" evidence="1">
    <location>
        <begin position="22"/>
        <end position="31"/>
    </location>
</feature>
<feature type="signal peptide" evidence="2">
    <location>
        <begin position="1"/>
        <end position="21"/>
    </location>
</feature>
<feature type="compositionally biased region" description="Low complexity" evidence="1">
    <location>
        <begin position="198"/>
        <end position="207"/>
    </location>
</feature>
<feature type="region of interest" description="Disordered" evidence="1">
    <location>
        <begin position="157"/>
        <end position="207"/>
    </location>
</feature>
<proteinExistence type="predicted"/>
<evidence type="ECO:0000256" key="2">
    <source>
        <dbReference type="SAM" id="SignalP"/>
    </source>
</evidence>
<feature type="chain" id="PRO_5046184508" evidence="2">
    <location>
        <begin position="22"/>
        <end position="230"/>
    </location>
</feature>
<feature type="region of interest" description="Disordered" evidence="1">
    <location>
        <begin position="21"/>
        <end position="40"/>
    </location>
</feature>
<organism evidence="3 4">
    <name type="scientific">Apiospora hydei</name>
    <dbReference type="NCBI Taxonomy" id="1337664"/>
    <lineage>
        <taxon>Eukaryota</taxon>
        <taxon>Fungi</taxon>
        <taxon>Dikarya</taxon>
        <taxon>Ascomycota</taxon>
        <taxon>Pezizomycotina</taxon>
        <taxon>Sordariomycetes</taxon>
        <taxon>Xylariomycetidae</taxon>
        <taxon>Amphisphaeriales</taxon>
        <taxon>Apiosporaceae</taxon>
        <taxon>Apiospora</taxon>
    </lineage>
</organism>
<sequence>MHSRTLLLSLAPLAAMAPAPAGHREYGDGRPGRALAPDPTASMYPMPSSMPAEGILSGYYNDNIPPQVTGAVATSLASAIYSYEKELMTDTKYRSIANEVYMAAYSASATDFGVGDGFDLPFTTASWYQKGVPESDQKAIESYMHAYRAIETSVLGGKAADPTGTAKAAPSSTGGSAGPSQTPGPNGPSQTSKDDKAAASSTSANGAPAVTGRVVAGLAAGVAMGLAAAL</sequence>